<dbReference type="Gene3D" id="3.30.70.1230">
    <property type="entry name" value="Nucleotide cyclase"/>
    <property type="match status" value="1"/>
</dbReference>
<keyword evidence="4" id="KW-0547">Nucleotide-binding</keyword>
<dbReference type="CDD" id="cd07302">
    <property type="entry name" value="CHD"/>
    <property type="match status" value="1"/>
</dbReference>
<dbReference type="InterPro" id="IPR050401">
    <property type="entry name" value="Cyclic_nucleotide_synthase"/>
</dbReference>
<protein>
    <recommendedName>
        <fullName evidence="2">guanylate cyclase</fullName>
        <ecNumber evidence="2">4.6.1.2</ecNumber>
    </recommendedName>
</protein>
<feature type="domain" description="Protein kinase" evidence="10">
    <location>
        <begin position="74"/>
        <end position="346"/>
    </location>
</feature>
<dbReference type="SMART" id="SM00044">
    <property type="entry name" value="CYCc"/>
    <property type="match status" value="1"/>
</dbReference>
<evidence type="ECO:0000313" key="12">
    <source>
        <dbReference type="EMBL" id="JAC74538.1"/>
    </source>
</evidence>
<sequence length="595" mass="66771">MARLGKGVDPGTPQQHRDPERGHDPESQTTGGVEASAVLVANPNFGQDKNKSSSDHGNGSLSRTRSRRRRWSSASISSVSGESDHIGVYDMMAQNKYQSLDENGHMVDAYRFKVSRRYLETDFIKEIQICTNLQHPNILMIYGVMMNGKNRPWLVMEEMEHGSLRDVLFNRSFRFEGEMLLNMLRDIATGMVFLHNCKPPILHRDLKPANVFLDRNMHAKLANFRITLKNRARGYAGTPYWMAPEVLRREGPHTKASDVYSMGILLYEIFTREKPYAGMNPAMVLEKVANRDLDEPFRPELPAELPLDVEALIHDCWAPNPELRPAFEEIRCRVNRLQVKEINKYFEARTARNPADVAKINPRNSMSPDKLYSQLFPQHVAQALRQGHKVDPEVFDCVTVFFCDVVGYTKMSSSMPANEVIDMLERLYTALDDLASKHDIFKVDTIGDAYLAVANLHKPQPDHAARIARFAVDAVAAANTTLVDAHNTKGGCVNIRGGFHSGCVVASVIGTHSPKYTIFGDTVNTASRMESLSEGNRIQCTKESAELIMPYAEEFGVEVVPRGRIDVKGKGTMSTFWVTRAPGMETIPSIEDSLL</sequence>
<organism evidence="12">
    <name type="scientific">Tetraselmis sp. GSL018</name>
    <dbReference type="NCBI Taxonomy" id="582737"/>
    <lineage>
        <taxon>Eukaryota</taxon>
        <taxon>Viridiplantae</taxon>
        <taxon>Chlorophyta</taxon>
        <taxon>core chlorophytes</taxon>
        <taxon>Chlorodendrophyceae</taxon>
        <taxon>Chlorodendrales</taxon>
        <taxon>Chlorodendraceae</taxon>
        <taxon>Tetraselmis</taxon>
    </lineage>
</organism>
<dbReference type="GO" id="GO:0007168">
    <property type="term" value="P:receptor guanylyl cyclase signaling pathway"/>
    <property type="evidence" value="ECO:0007669"/>
    <property type="project" value="TreeGrafter"/>
</dbReference>
<dbReference type="GO" id="GO:0035556">
    <property type="term" value="P:intracellular signal transduction"/>
    <property type="evidence" value="ECO:0007669"/>
    <property type="project" value="InterPro"/>
</dbReference>
<evidence type="ECO:0000256" key="9">
    <source>
        <dbReference type="SAM" id="MobiDB-lite"/>
    </source>
</evidence>
<dbReference type="EMBL" id="GBEZ01011230">
    <property type="protein sequence ID" value="JAC74538.1"/>
    <property type="molecule type" value="Transcribed_RNA"/>
</dbReference>
<feature type="region of interest" description="Disordered" evidence="9">
    <location>
        <begin position="1"/>
        <end position="76"/>
    </location>
</feature>
<reference evidence="12" key="1">
    <citation type="submission" date="2014-05" db="EMBL/GenBank/DDBJ databases">
        <title>The transcriptome of the halophilic microalga Tetraselmis sp. GSL018 isolated from the Great Salt Lake, Utah.</title>
        <authorList>
            <person name="Jinkerson R.E."/>
            <person name="D'Adamo S."/>
            <person name="Posewitz M.C."/>
        </authorList>
    </citation>
    <scope>NUCLEOTIDE SEQUENCE</scope>
    <source>
        <strain evidence="12">GSL018</strain>
    </source>
</reference>
<dbReference type="InterPro" id="IPR008271">
    <property type="entry name" value="Ser/Thr_kinase_AS"/>
</dbReference>
<keyword evidence="8" id="KW-0141">cGMP biosynthesis</keyword>
<dbReference type="AlphaFoldDB" id="A0A061RRG5"/>
<dbReference type="PROSITE" id="PS50125">
    <property type="entry name" value="GUANYLATE_CYCLASE_2"/>
    <property type="match status" value="1"/>
</dbReference>
<dbReference type="GO" id="GO:0004016">
    <property type="term" value="F:adenylate cyclase activity"/>
    <property type="evidence" value="ECO:0007669"/>
    <property type="project" value="TreeGrafter"/>
</dbReference>
<dbReference type="PANTHER" id="PTHR11920:SF335">
    <property type="entry name" value="GUANYLATE CYCLASE"/>
    <property type="match status" value="1"/>
</dbReference>
<evidence type="ECO:0000259" key="10">
    <source>
        <dbReference type="PROSITE" id="PS50011"/>
    </source>
</evidence>
<dbReference type="InterPro" id="IPR000719">
    <property type="entry name" value="Prot_kinase_dom"/>
</dbReference>
<evidence type="ECO:0000256" key="7">
    <source>
        <dbReference type="ARBA" id="ARBA00023239"/>
    </source>
</evidence>
<dbReference type="PANTHER" id="PTHR11920">
    <property type="entry name" value="GUANYLYL CYCLASE"/>
    <property type="match status" value="1"/>
</dbReference>
<keyword evidence="5" id="KW-1133">Transmembrane helix</keyword>
<name>A0A061RRG5_9CHLO</name>
<dbReference type="Pfam" id="PF07714">
    <property type="entry name" value="PK_Tyr_Ser-Thr"/>
    <property type="match status" value="1"/>
</dbReference>
<dbReference type="GO" id="GO:0004672">
    <property type="term" value="F:protein kinase activity"/>
    <property type="evidence" value="ECO:0007669"/>
    <property type="project" value="InterPro"/>
</dbReference>
<feature type="compositionally biased region" description="Basic and acidic residues" evidence="9">
    <location>
        <begin position="15"/>
        <end position="26"/>
    </location>
</feature>
<keyword evidence="6" id="KW-0472">Membrane</keyword>
<dbReference type="GO" id="GO:0005524">
    <property type="term" value="F:ATP binding"/>
    <property type="evidence" value="ECO:0007669"/>
    <property type="project" value="InterPro"/>
</dbReference>
<dbReference type="InterPro" id="IPR001054">
    <property type="entry name" value="A/G_cyclase"/>
</dbReference>
<evidence type="ECO:0000256" key="3">
    <source>
        <dbReference type="ARBA" id="ARBA00022692"/>
    </source>
</evidence>
<dbReference type="Gene3D" id="1.10.510.10">
    <property type="entry name" value="Transferase(Phosphotransferase) domain 1"/>
    <property type="match status" value="1"/>
</dbReference>
<evidence type="ECO:0000256" key="2">
    <source>
        <dbReference type="ARBA" id="ARBA00012202"/>
    </source>
</evidence>
<dbReference type="InterPro" id="IPR011009">
    <property type="entry name" value="Kinase-like_dom_sf"/>
</dbReference>
<dbReference type="Pfam" id="PF00211">
    <property type="entry name" value="Guanylate_cyc"/>
    <property type="match status" value="1"/>
</dbReference>
<evidence type="ECO:0000259" key="11">
    <source>
        <dbReference type="PROSITE" id="PS50125"/>
    </source>
</evidence>
<feature type="domain" description="Guanylate cyclase" evidence="11">
    <location>
        <begin position="399"/>
        <end position="530"/>
    </location>
</feature>
<dbReference type="SUPFAM" id="SSF56112">
    <property type="entry name" value="Protein kinase-like (PK-like)"/>
    <property type="match status" value="1"/>
</dbReference>
<gene>
    <name evidence="12" type="ORF">TSPGSL018_25650</name>
</gene>
<keyword evidence="3" id="KW-0812">Transmembrane</keyword>
<dbReference type="GO" id="GO:0004383">
    <property type="term" value="F:guanylate cyclase activity"/>
    <property type="evidence" value="ECO:0007669"/>
    <property type="project" value="UniProtKB-EC"/>
</dbReference>
<accession>A0A061RRG5</accession>
<evidence type="ECO:0000256" key="6">
    <source>
        <dbReference type="ARBA" id="ARBA00023136"/>
    </source>
</evidence>
<dbReference type="EC" id="4.6.1.2" evidence="2"/>
<dbReference type="SUPFAM" id="SSF55073">
    <property type="entry name" value="Nucleotide cyclase"/>
    <property type="match status" value="1"/>
</dbReference>
<dbReference type="GO" id="GO:0001653">
    <property type="term" value="F:peptide receptor activity"/>
    <property type="evidence" value="ECO:0007669"/>
    <property type="project" value="TreeGrafter"/>
</dbReference>
<dbReference type="SMART" id="SM00220">
    <property type="entry name" value="S_TKc"/>
    <property type="match status" value="1"/>
</dbReference>
<dbReference type="PROSITE" id="PS00108">
    <property type="entry name" value="PROTEIN_KINASE_ST"/>
    <property type="match status" value="1"/>
</dbReference>
<evidence type="ECO:0000256" key="1">
    <source>
        <dbReference type="ARBA" id="ARBA00004167"/>
    </source>
</evidence>
<dbReference type="PROSITE" id="PS50011">
    <property type="entry name" value="PROTEIN_KINASE_DOM"/>
    <property type="match status" value="1"/>
</dbReference>
<dbReference type="InterPro" id="IPR029787">
    <property type="entry name" value="Nucleotide_cyclase"/>
</dbReference>
<keyword evidence="7" id="KW-0456">Lyase</keyword>
<evidence type="ECO:0000256" key="4">
    <source>
        <dbReference type="ARBA" id="ARBA00022741"/>
    </source>
</evidence>
<proteinExistence type="predicted"/>
<dbReference type="GO" id="GO:0005886">
    <property type="term" value="C:plasma membrane"/>
    <property type="evidence" value="ECO:0007669"/>
    <property type="project" value="TreeGrafter"/>
</dbReference>
<evidence type="ECO:0000256" key="5">
    <source>
        <dbReference type="ARBA" id="ARBA00022989"/>
    </source>
</evidence>
<evidence type="ECO:0000256" key="8">
    <source>
        <dbReference type="ARBA" id="ARBA00023293"/>
    </source>
</evidence>
<dbReference type="InterPro" id="IPR001245">
    <property type="entry name" value="Ser-Thr/Tyr_kinase_cat_dom"/>
</dbReference>
<comment type="subcellular location">
    <subcellularLocation>
        <location evidence="1">Membrane</location>
        <topology evidence="1">Single-pass membrane protein</topology>
    </subcellularLocation>
</comment>